<evidence type="ECO:0000313" key="2">
    <source>
        <dbReference type="Proteomes" id="UP000599312"/>
    </source>
</evidence>
<evidence type="ECO:0000313" key="1">
    <source>
        <dbReference type="EMBL" id="MBF9234295.1"/>
    </source>
</evidence>
<dbReference type="AlphaFoldDB" id="A0A931BUY4"/>
<dbReference type="Proteomes" id="UP000599312">
    <property type="component" value="Unassembled WGS sequence"/>
</dbReference>
<name>A0A931BUY4_9HYPH</name>
<reference evidence="1" key="1">
    <citation type="submission" date="2020-11" db="EMBL/GenBank/DDBJ databases">
        <authorList>
            <person name="Kim M.K."/>
        </authorList>
    </citation>
    <scope>NUCLEOTIDE SEQUENCE</scope>
    <source>
        <strain evidence="1">BT350</strain>
    </source>
</reference>
<dbReference type="InterPro" id="IPR009367">
    <property type="entry name" value="Elm1-like"/>
</dbReference>
<protein>
    <submittedName>
        <fullName evidence="1">Mitochondrial fission ELM1 family protein</fullName>
    </submittedName>
</protein>
<accession>A0A931BUY4</accession>
<sequence>MLRETEGPTEHPALTSWVLTDGKAGDEMPALSVTDALGLKPEIRRVHPKPPFNWLMPSGPIDPRERPEMDNSPITPPFPDLLIASGRRAVPYLRFVKHASGGHTFTVFLKDPRTGPKTADFIWAPSYDRLRGPNVLNTLTSPHRVSAPRIAAARAHPDPRLVHLPHPRVAVVAGGDSRHHRFTDEDVARFIRHLTALAETGSGLMITASRRTPPALREALKGLARKHGSFFWDGSGENPYVALLALADFIVVTADSFNMVGEAAATGRPILVFEPTGGHPKLVTFMNGLKAEGAVHPFEGRLEGQAYPPLNSTFQIASAIAQGLARHRRALGLPEAALSLENS</sequence>
<gene>
    <name evidence="1" type="ORF">I2H38_13020</name>
</gene>
<proteinExistence type="predicted"/>
<organism evidence="1 2">
    <name type="scientific">Microvirga alba</name>
    <dbReference type="NCBI Taxonomy" id="2791025"/>
    <lineage>
        <taxon>Bacteria</taxon>
        <taxon>Pseudomonadati</taxon>
        <taxon>Pseudomonadota</taxon>
        <taxon>Alphaproteobacteria</taxon>
        <taxon>Hyphomicrobiales</taxon>
        <taxon>Methylobacteriaceae</taxon>
        <taxon>Microvirga</taxon>
    </lineage>
</organism>
<dbReference type="EMBL" id="JADQDO010000006">
    <property type="protein sequence ID" value="MBF9234295.1"/>
    <property type="molecule type" value="Genomic_DNA"/>
</dbReference>
<dbReference type="SUPFAM" id="SSF53756">
    <property type="entry name" value="UDP-Glycosyltransferase/glycogen phosphorylase"/>
    <property type="match status" value="1"/>
</dbReference>
<dbReference type="RefSeq" id="WP_196272290.1">
    <property type="nucleotide sequence ID" value="NZ_JADQDO010000006.1"/>
</dbReference>
<dbReference type="PANTHER" id="PTHR33986">
    <property type="entry name" value="OS02G0535700 PROTEIN"/>
    <property type="match status" value="1"/>
</dbReference>
<dbReference type="PANTHER" id="PTHR33986:SF15">
    <property type="entry name" value="MITOCHONDRIAL FISSION PROTEIN ELM1"/>
    <property type="match status" value="1"/>
</dbReference>
<keyword evidence="2" id="KW-1185">Reference proteome</keyword>
<dbReference type="Pfam" id="PF06258">
    <property type="entry name" value="Mito_fiss_Elm1"/>
    <property type="match status" value="1"/>
</dbReference>
<comment type="caution">
    <text evidence="1">The sequence shown here is derived from an EMBL/GenBank/DDBJ whole genome shotgun (WGS) entry which is preliminary data.</text>
</comment>